<proteinExistence type="inferred from homology"/>
<evidence type="ECO:0000256" key="8">
    <source>
        <dbReference type="ARBA" id="ARBA00023136"/>
    </source>
</evidence>
<keyword evidence="8 10" id="KW-0472">Membrane</keyword>
<dbReference type="InterPro" id="IPR020846">
    <property type="entry name" value="MFS_dom"/>
</dbReference>
<keyword evidence="5 10" id="KW-0812">Transmembrane</keyword>
<evidence type="ECO:0000313" key="13">
    <source>
        <dbReference type="Proteomes" id="UP001216579"/>
    </source>
</evidence>
<dbReference type="PROSITE" id="PS50850">
    <property type="entry name" value="MFS"/>
    <property type="match status" value="1"/>
</dbReference>
<evidence type="ECO:0000256" key="3">
    <source>
        <dbReference type="ARBA" id="ARBA00022448"/>
    </source>
</evidence>
<evidence type="ECO:0000256" key="4">
    <source>
        <dbReference type="ARBA" id="ARBA00022475"/>
    </source>
</evidence>
<protein>
    <submittedName>
        <fullName evidence="12">MFS transporter</fullName>
    </submittedName>
</protein>
<dbReference type="InterPro" id="IPR005829">
    <property type="entry name" value="Sugar_transporter_CS"/>
</dbReference>
<keyword evidence="6" id="KW-0769">Symport</keyword>
<feature type="transmembrane region" description="Helical" evidence="10">
    <location>
        <begin position="364"/>
        <end position="389"/>
    </location>
</feature>
<dbReference type="InterPro" id="IPR051084">
    <property type="entry name" value="H+-coupled_symporters"/>
</dbReference>
<evidence type="ECO:0000256" key="10">
    <source>
        <dbReference type="SAM" id="Phobius"/>
    </source>
</evidence>
<feature type="domain" description="Major facilitator superfamily (MFS) profile" evidence="11">
    <location>
        <begin position="9"/>
        <end position="417"/>
    </location>
</feature>
<dbReference type="PANTHER" id="PTHR43528:SF1">
    <property type="entry name" value="ALPHA-KETOGLUTARATE PERMEASE"/>
    <property type="match status" value="1"/>
</dbReference>
<gene>
    <name evidence="12" type="ORF">P3G67_01355</name>
</gene>
<feature type="transmembrane region" description="Helical" evidence="10">
    <location>
        <begin position="48"/>
        <end position="69"/>
    </location>
</feature>
<feature type="transmembrane region" description="Helical" evidence="10">
    <location>
        <begin position="181"/>
        <end position="200"/>
    </location>
</feature>
<evidence type="ECO:0000259" key="11">
    <source>
        <dbReference type="PROSITE" id="PS50850"/>
    </source>
</evidence>
<reference evidence="12 13" key="1">
    <citation type="submission" date="2023-03" db="EMBL/GenBank/DDBJ databases">
        <title>Draft genome sequence of Streptomyces sp. RB6PN23 isolated from peat swamp forest in Thailand.</title>
        <authorList>
            <person name="Klaysubun C."/>
            <person name="Duangmal K."/>
        </authorList>
    </citation>
    <scope>NUCLEOTIDE SEQUENCE [LARGE SCALE GENOMIC DNA]</scope>
    <source>
        <strain evidence="12 13">RB6PN23</strain>
    </source>
</reference>
<keyword evidence="7 10" id="KW-1133">Transmembrane helix</keyword>
<accession>A0ABT5ZFY7</accession>
<evidence type="ECO:0000256" key="5">
    <source>
        <dbReference type="ARBA" id="ARBA00022692"/>
    </source>
</evidence>
<dbReference type="InterPro" id="IPR011701">
    <property type="entry name" value="MFS"/>
</dbReference>
<dbReference type="PANTHER" id="PTHR43528">
    <property type="entry name" value="ALPHA-KETOGLUTARATE PERMEASE"/>
    <property type="match status" value="1"/>
</dbReference>
<dbReference type="EMBL" id="JARJBC010000001">
    <property type="protein sequence ID" value="MDF3287903.1"/>
    <property type="molecule type" value="Genomic_DNA"/>
</dbReference>
<feature type="transmembrane region" description="Helical" evidence="10">
    <location>
        <begin position="234"/>
        <end position="252"/>
    </location>
</feature>
<dbReference type="PROSITE" id="PS00217">
    <property type="entry name" value="SUGAR_TRANSPORT_2"/>
    <property type="match status" value="1"/>
</dbReference>
<evidence type="ECO:0000256" key="1">
    <source>
        <dbReference type="ARBA" id="ARBA00004651"/>
    </source>
</evidence>
<feature type="transmembrane region" description="Helical" evidence="10">
    <location>
        <begin position="272"/>
        <end position="292"/>
    </location>
</feature>
<feature type="transmembrane region" description="Helical" evidence="10">
    <location>
        <begin position="81"/>
        <end position="99"/>
    </location>
</feature>
<dbReference type="Proteomes" id="UP001216579">
    <property type="component" value="Unassembled WGS sequence"/>
</dbReference>
<keyword evidence="13" id="KW-1185">Reference proteome</keyword>
<dbReference type="RefSeq" id="WP_276091774.1">
    <property type="nucleotide sequence ID" value="NZ_JARJBC010000001.1"/>
</dbReference>
<evidence type="ECO:0000256" key="2">
    <source>
        <dbReference type="ARBA" id="ARBA00008240"/>
    </source>
</evidence>
<feature type="transmembrane region" description="Helical" evidence="10">
    <location>
        <begin position="395"/>
        <end position="413"/>
    </location>
</feature>
<comment type="subcellular location">
    <subcellularLocation>
        <location evidence="1">Cell membrane</location>
        <topology evidence="1">Multi-pass membrane protein</topology>
    </subcellularLocation>
</comment>
<feature type="region of interest" description="Disordered" evidence="9">
    <location>
        <begin position="418"/>
        <end position="445"/>
    </location>
</feature>
<comment type="similarity">
    <text evidence="2">Belongs to the major facilitator superfamily. Metabolite:H+ Symporter (MHS) family (TC 2.A.1.6) family.</text>
</comment>
<organism evidence="12 13">
    <name type="scientific">Streptomyces silvisoli</name>
    <dbReference type="NCBI Taxonomy" id="3034235"/>
    <lineage>
        <taxon>Bacteria</taxon>
        <taxon>Bacillati</taxon>
        <taxon>Actinomycetota</taxon>
        <taxon>Actinomycetes</taxon>
        <taxon>Kitasatosporales</taxon>
        <taxon>Streptomycetaceae</taxon>
        <taxon>Streptomyces</taxon>
    </lineage>
</organism>
<keyword evidence="3" id="KW-0813">Transport</keyword>
<dbReference type="SUPFAM" id="SSF103473">
    <property type="entry name" value="MFS general substrate transporter"/>
    <property type="match status" value="1"/>
</dbReference>
<dbReference type="InterPro" id="IPR036259">
    <property type="entry name" value="MFS_trans_sf"/>
</dbReference>
<feature type="transmembrane region" description="Helical" evidence="10">
    <location>
        <begin position="331"/>
        <end position="352"/>
    </location>
</feature>
<feature type="transmembrane region" description="Helical" evidence="10">
    <location>
        <begin position="105"/>
        <end position="125"/>
    </location>
</feature>
<evidence type="ECO:0000313" key="12">
    <source>
        <dbReference type="EMBL" id="MDF3287903.1"/>
    </source>
</evidence>
<feature type="transmembrane region" description="Helical" evidence="10">
    <location>
        <begin position="146"/>
        <end position="169"/>
    </location>
</feature>
<keyword evidence="4" id="KW-1003">Cell membrane</keyword>
<comment type="caution">
    <text evidence="12">The sequence shown here is derived from an EMBL/GenBank/DDBJ whole genome shotgun (WGS) entry which is preliminary data.</text>
</comment>
<sequence>MDRGSLHRVTAASAMGNAIEWFDYGVYGYLATSVGNAFFPGSDSTTKLLSTFGVLAVSFAIRPFGGMVFGPLGDRLGRQRVLVLTITLMSLSTAAIGVLPTHATIGVWAPVLLVLCRLVQGFSTGGEYGGAATYMAEYAPDKKRGFYGSFLEFGTLIGLISGGLLATIMSASVSQDTLNAWAWRVPFLVALPLGAIGLYLRARLEDSPVFDELAKRGETSKVPFRETMQYWRHILLLIGFVLLLNIADYGVLTYMPTYLNSVLKLSTLTSDLLPVLVMVGMLAVITPIGALTDRIGRKPVLLTSCIGFIVLSVPMLMLMGTKNLVATTVGFAVLGLLLVSLLACIASTLPALFPTQVRYGAFAIGYNVSTSAFGGTTPLVVTALISATHNTLMPGWYMTAAGLIALVPILLMPETAGESLRGRRTPGESRAKLPSMRRSAATAHQ</sequence>
<evidence type="ECO:0000256" key="7">
    <source>
        <dbReference type="ARBA" id="ARBA00022989"/>
    </source>
</evidence>
<dbReference type="Gene3D" id="1.20.1250.20">
    <property type="entry name" value="MFS general substrate transporter like domains"/>
    <property type="match status" value="2"/>
</dbReference>
<name>A0ABT5ZFY7_9ACTN</name>
<evidence type="ECO:0000256" key="9">
    <source>
        <dbReference type="SAM" id="MobiDB-lite"/>
    </source>
</evidence>
<feature type="transmembrane region" description="Helical" evidence="10">
    <location>
        <begin position="299"/>
        <end position="319"/>
    </location>
</feature>
<evidence type="ECO:0000256" key="6">
    <source>
        <dbReference type="ARBA" id="ARBA00022847"/>
    </source>
</evidence>
<dbReference type="Pfam" id="PF07690">
    <property type="entry name" value="MFS_1"/>
    <property type="match status" value="1"/>
</dbReference>